<keyword evidence="2" id="KW-0472">Membrane</keyword>
<feature type="compositionally biased region" description="Polar residues" evidence="1">
    <location>
        <begin position="345"/>
        <end position="362"/>
    </location>
</feature>
<feature type="transmembrane region" description="Helical" evidence="2">
    <location>
        <begin position="21"/>
        <end position="43"/>
    </location>
</feature>
<name>A0ABQ7JBS2_9APIC</name>
<evidence type="ECO:0000313" key="3">
    <source>
        <dbReference type="EMBL" id="KAF8821385.1"/>
    </source>
</evidence>
<evidence type="ECO:0000256" key="2">
    <source>
        <dbReference type="SAM" id="Phobius"/>
    </source>
</evidence>
<organism evidence="3 4">
    <name type="scientific">Cardiosporidium cionae</name>
    <dbReference type="NCBI Taxonomy" id="476202"/>
    <lineage>
        <taxon>Eukaryota</taxon>
        <taxon>Sar</taxon>
        <taxon>Alveolata</taxon>
        <taxon>Apicomplexa</taxon>
        <taxon>Aconoidasida</taxon>
        <taxon>Nephromycida</taxon>
        <taxon>Cardiosporidium</taxon>
    </lineage>
</organism>
<proteinExistence type="predicted"/>
<feature type="transmembrane region" description="Helical" evidence="2">
    <location>
        <begin position="219"/>
        <end position="240"/>
    </location>
</feature>
<feature type="transmembrane region" description="Helical" evidence="2">
    <location>
        <begin position="145"/>
        <end position="169"/>
    </location>
</feature>
<comment type="caution">
    <text evidence="3">The sequence shown here is derived from an EMBL/GenBank/DDBJ whole genome shotgun (WGS) entry which is preliminary data.</text>
</comment>
<feature type="region of interest" description="Disordered" evidence="1">
    <location>
        <begin position="334"/>
        <end position="398"/>
    </location>
</feature>
<feature type="region of interest" description="Disordered" evidence="1">
    <location>
        <begin position="294"/>
        <end position="320"/>
    </location>
</feature>
<dbReference type="Proteomes" id="UP000823046">
    <property type="component" value="Unassembled WGS sequence"/>
</dbReference>
<dbReference type="EMBL" id="JADAQX010000186">
    <property type="protein sequence ID" value="KAF8821385.1"/>
    <property type="molecule type" value="Genomic_DNA"/>
</dbReference>
<keyword evidence="2" id="KW-0812">Transmembrane</keyword>
<keyword evidence="4" id="KW-1185">Reference proteome</keyword>
<evidence type="ECO:0000313" key="4">
    <source>
        <dbReference type="Proteomes" id="UP000823046"/>
    </source>
</evidence>
<protein>
    <submittedName>
        <fullName evidence="3">Uncharacterized protein</fullName>
    </submittedName>
</protein>
<reference evidence="3 4" key="1">
    <citation type="journal article" date="2020" name="bioRxiv">
        <title>Metabolic contributions of an alphaproteobacterial endosymbiont in the apicomplexan Cardiosporidium cionae.</title>
        <authorList>
            <person name="Hunter E.S."/>
            <person name="Paight C.J."/>
            <person name="Lane C.E."/>
        </authorList>
    </citation>
    <scope>NUCLEOTIDE SEQUENCE [LARGE SCALE GENOMIC DNA]</scope>
    <source>
        <strain evidence="3">ESH_2018</strain>
    </source>
</reference>
<keyword evidence="2" id="KW-1133">Transmembrane helix</keyword>
<accession>A0ABQ7JBS2</accession>
<sequence length="398" mass="43962">MAKRKKEKIEQQFSYKSSINWLWILMALIATGGVVAHVFTMFYEHWRVAGPIVYTYKYADSRLNHHVGEVKYGLMRIVYDKDSVYQSWDGRVQISKIKAAAAEQVGRQPTGGSTLNIWSSMCPPPCQEAVTTRANLYDTMRTTNLILLAGLALSAAIALGAVAWMLLIGNNFLVQLSCWMLAAVFSLCVGAFWIYQTDIAWKRITATQQIPYPSVGICWYIFLCGCAMYGVAALGSYFCASIDRYGETKARDKELAQQLLEQQYSGFPGQPGGMHMSQQAQGFSAPGAPWNPFERAGGSLRHSAMTQRDSQQDRYSIGPQVAIPPNFPYAGAPGLGMPQMIPRGSGSSDIYSQPQMSPWMNPSQPPSGSFPWRMPAQPPEARSSSGASYSYGMPNFGR</sequence>
<evidence type="ECO:0000256" key="1">
    <source>
        <dbReference type="SAM" id="MobiDB-lite"/>
    </source>
</evidence>
<feature type="transmembrane region" description="Helical" evidence="2">
    <location>
        <begin position="176"/>
        <end position="195"/>
    </location>
</feature>
<gene>
    <name evidence="3" type="ORF">IE077_002088</name>
</gene>
<feature type="compositionally biased region" description="Low complexity" evidence="1">
    <location>
        <begin position="381"/>
        <end position="392"/>
    </location>
</feature>